<accession>A0ABS9D938</accession>
<evidence type="ECO:0000313" key="1">
    <source>
        <dbReference type="EMBL" id="MCF2949460.1"/>
    </source>
</evidence>
<protein>
    <submittedName>
        <fullName evidence="1">Uncharacterized protein</fullName>
    </submittedName>
</protein>
<keyword evidence="2" id="KW-1185">Reference proteome</keyword>
<sequence>MKTTYADNGSLSIKINRLSDKQTIIDYQSDKIDMWRGSQKEHFVRPKWGLYRSLKTKEMLENKQDTIRFADFEVIKTGI</sequence>
<name>A0ABS9D938_9ALTE</name>
<evidence type="ECO:0000313" key="2">
    <source>
        <dbReference type="Proteomes" id="UP001521137"/>
    </source>
</evidence>
<dbReference type="Proteomes" id="UP001521137">
    <property type="component" value="Unassembled WGS sequence"/>
</dbReference>
<proteinExistence type="predicted"/>
<dbReference type="EMBL" id="JAKGAS010000008">
    <property type="protein sequence ID" value="MCF2949460.1"/>
    <property type="molecule type" value="Genomic_DNA"/>
</dbReference>
<reference evidence="1 2" key="1">
    <citation type="submission" date="2022-01" db="EMBL/GenBank/DDBJ databases">
        <title>Paraglaciecola sp. G1-23.</title>
        <authorList>
            <person name="Jin M.S."/>
            <person name="Han D.M."/>
            <person name="Kim H.M."/>
            <person name="Jeon C.O."/>
        </authorList>
    </citation>
    <scope>NUCLEOTIDE SEQUENCE [LARGE SCALE GENOMIC DNA]</scope>
    <source>
        <strain evidence="1 2">G1-23</strain>
    </source>
</reference>
<dbReference type="RefSeq" id="WP_235313560.1">
    <property type="nucleotide sequence ID" value="NZ_JAKGAS010000008.1"/>
</dbReference>
<comment type="caution">
    <text evidence="1">The sequence shown here is derived from an EMBL/GenBank/DDBJ whole genome shotgun (WGS) entry which is preliminary data.</text>
</comment>
<gene>
    <name evidence="1" type="ORF">L0668_15175</name>
</gene>
<organism evidence="1 2">
    <name type="scientific">Paraglaciecola algarum</name>
    <dbReference type="NCBI Taxonomy" id="3050085"/>
    <lineage>
        <taxon>Bacteria</taxon>
        <taxon>Pseudomonadati</taxon>
        <taxon>Pseudomonadota</taxon>
        <taxon>Gammaproteobacteria</taxon>
        <taxon>Alteromonadales</taxon>
        <taxon>Alteromonadaceae</taxon>
        <taxon>Paraglaciecola</taxon>
    </lineage>
</organism>